<dbReference type="EMBL" id="JBGNUJ010000003">
    <property type="protein sequence ID" value="KAL3962316.1"/>
    <property type="molecule type" value="Genomic_DNA"/>
</dbReference>
<accession>A0ACC4E1F9</accession>
<reference evidence="1" key="1">
    <citation type="submission" date="2024-12" db="EMBL/GenBank/DDBJ databases">
        <title>Comparative genomics and development of molecular markers within Purpureocillium lilacinum and among Purpureocillium species.</title>
        <authorList>
            <person name="Yeh Z.-Y."/>
            <person name="Ni N.-T."/>
            <person name="Lo P.-H."/>
            <person name="Mushyakhwo K."/>
            <person name="Lin C.-F."/>
            <person name="Nai Y.-S."/>
        </authorList>
    </citation>
    <scope>NUCLEOTIDE SEQUENCE</scope>
    <source>
        <strain evidence="1">NCHU-NPUST-175</strain>
    </source>
</reference>
<organism evidence="1 2">
    <name type="scientific">Purpureocillium lilacinum</name>
    <name type="common">Paecilomyces lilacinus</name>
    <dbReference type="NCBI Taxonomy" id="33203"/>
    <lineage>
        <taxon>Eukaryota</taxon>
        <taxon>Fungi</taxon>
        <taxon>Dikarya</taxon>
        <taxon>Ascomycota</taxon>
        <taxon>Pezizomycotina</taxon>
        <taxon>Sordariomycetes</taxon>
        <taxon>Hypocreomycetidae</taxon>
        <taxon>Hypocreales</taxon>
        <taxon>Ophiocordycipitaceae</taxon>
        <taxon>Purpureocillium</taxon>
    </lineage>
</organism>
<evidence type="ECO:0000313" key="2">
    <source>
        <dbReference type="Proteomes" id="UP001638806"/>
    </source>
</evidence>
<gene>
    <name evidence="1" type="ORF">ACCO45_003839</name>
</gene>
<dbReference type="Proteomes" id="UP001638806">
    <property type="component" value="Unassembled WGS sequence"/>
</dbReference>
<comment type="caution">
    <text evidence="1">The sequence shown here is derived from an EMBL/GenBank/DDBJ whole genome shotgun (WGS) entry which is preliminary data.</text>
</comment>
<name>A0ACC4E1F9_PURLI</name>
<evidence type="ECO:0000313" key="1">
    <source>
        <dbReference type="EMBL" id="KAL3962316.1"/>
    </source>
</evidence>
<sequence>MTAKNTASRTNGINPASSPSRTLYEELDRIYSPFHAAEAPRPHTLPSCNAPPSSVQESWSAPTARERHPGSGVTTRGKTNNGMQQGSSGSSLPKAKQRAMASLGRAPASASVTTNGERETGHTADGALGTSLAASGRTGSEGTATRAAALQTLANRARGLKGA</sequence>
<protein>
    <submittedName>
        <fullName evidence="1">Uncharacterized protein</fullName>
    </submittedName>
</protein>
<keyword evidence="2" id="KW-1185">Reference proteome</keyword>
<proteinExistence type="predicted"/>